<evidence type="ECO:0000256" key="5">
    <source>
        <dbReference type="ARBA" id="ARBA00022777"/>
    </source>
</evidence>
<evidence type="ECO:0000256" key="8">
    <source>
        <dbReference type="ARBA" id="ARBA00048679"/>
    </source>
</evidence>
<dbReference type="Gene3D" id="3.30.200.20">
    <property type="entry name" value="Phosphorylase Kinase, domain 1"/>
    <property type="match status" value="1"/>
</dbReference>
<keyword evidence="2" id="KW-0723">Serine/threonine-protein kinase</keyword>
<dbReference type="PROSITE" id="PS50011">
    <property type="entry name" value="PROTEIN_KINASE_DOM"/>
    <property type="match status" value="1"/>
</dbReference>
<dbReference type="GO" id="GO:0050684">
    <property type="term" value="P:regulation of mRNA processing"/>
    <property type="evidence" value="ECO:0007669"/>
    <property type="project" value="TreeGrafter"/>
</dbReference>
<dbReference type="GO" id="GO:0005737">
    <property type="term" value="C:cytoplasm"/>
    <property type="evidence" value="ECO:0007669"/>
    <property type="project" value="TreeGrafter"/>
</dbReference>
<evidence type="ECO:0000256" key="4">
    <source>
        <dbReference type="ARBA" id="ARBA00022741"/>
    </source>
</evidence>
<dbReference type="AlphaFoldDB" id="A0A9W6DSB2"/>
<dbReference type="PANTHER" id="PTHR47634">
    <property type="entry name" value="PROTEIN KINASE DOMAIN-CONTAINING PROTEIN-RELATED"/>
    <property type="match status" value="1"/>
</dbReference>
<name>A0A9W6DSB2_9EURO</name>
<keyword evidence="4" id="KW-0547">Nucleotide-binding</keyword>
<comment type="caution">
    <text evidence="10">The sequence shown here is derived from an EMBL/GenBank/DDBJ whole genome shotgun (WGS) entry which is preliminary data.</text>
</comment>
<comment type="catalytic activity">
    <reaction evidence="7">
        <text>L-threonyl-[protein] + ATP = O-phospho-L-threonyl-[protein] + ADP + H(+)</text>
        <dbReference type="Rhea" id="RHEA:46608"/>
        <dbReference type="Rhea" id="RHEA-COMP:11060"/>
        <dbReference type="Rhea" id="RHEA-COMP:11605"/>
        <dbReference type="ChEBI" id="CHEBI:15378"/>
        <dbReference type="ChEBI" id="CHEBI:30013"/>
        <dbReference type="ChEBI" id="CHEBI:30616"/>
        <dbReference type="ChEBI" id="CHEBI:61977"/>
        <dbReference type="ChEBI" id="CHEBI:456216"/>
        <dbReference type="EC" id="2.7.11.1"/>
    </reaction>
</comment>
<dbReference type="Gene3D" id="1.10.510.10">
    <property type="entry name" value="Transferase(Phosphotransferase) domain 1"/>
    <property type="match status" value="1"/>
</dbReference>
<dbReference type="PANTHER" id="PTHR47634:SF9">
    <property type="entry name" value="PROTEIN KINASE DOMAIN-CONTAINING PROTEIN-RELATED"/>
    <property type="match status" value="1"/>
</dbReference>
<keyword evidence="5" id="KW-0418">Kinase</keyword>
<protein>
    <recommendedName>
        <fullName evidence="1">non-specific serine/threonine protein kinase</fullName>
        <ecNumber evidence="1">2.7.11.1</ecNumber>
    </recommendedName>
</protein>
<dbReference type="GO" id="GO:0000245">
    <property type="term" value="P:spliceosomal complex assembly"/>
    <property type="evidence" value="ECO:0007669"/>
    <property type="project" value="TreeGrafter"/>
</dbReference>
<keyword evidence="3" id="KW-0808">Transferase</keyword>
<dbReference type="SUPFAM" id="SSF56112">
    <property type="entry name" value="Protein kinase-like (PK-like)"/>
    <property type="match status" value="1"/>
</dbReference>
<evidence type="ECO:0000256" key="3">
    <source>
        <dbReference type="ARBA" id="ARBA00022679"/>
    </source>
</evidence>
<dbReference type="Pfam" id="PF00069">
    <property type="entry name" value="Pkinase"/>
    <property type="match status" value="1"/>
</dbReference>
<organism evidence="10 11">
    <name type="scientific">Aspergillus brasiliensis</name>
    <dbReference type="NCBI Taxonomy" id="319629"/>
    <lineage>
        <taxon>Eukaryota</taxon>
        <taxon>Fungi</taxon>
        <taxon>Dikarya</taxon>
        <taxon>Ascomycota</taxon>
        <taxon>Pezizomycotina</taxon>
        <taxon>Eurotiomycetes</taxon>
        <taxon>Eurotiomycetidae</taxon>
        <taxon>Eurotiales</taxon>
        <taxon>Aspergillaceae</taxon>
        <taxon>Aspergillus</taxon>
        <taxon>Aspergillus subgen. Circumdati</taxon>
    </lineage>
</organism>
<accession>A0A9W6DSB2</accession>
<evidence type="ECO:0000256" key="1">
    <source>
        <dbReference type="ARBA" id="ARBA00012513"/>
    </source>
</evidence>
<reference evidence="10" key="1">
    <citation type="submission" date="2022-07" db="EMBL/GenBank/DDBJ databases">
        <title>Taxonomy of Aspergillus series Nigri: significant species reduction supported by multi-species coalescent approaches.</title>
        <authorList>
            <person name="Bian C."/>
            <person name="Kusuya Y."/>
            <person name="Sklenar F."/>
            <person name="D'hooge E."/>
            <person name="Yaguchi T."/>
            <person name="Takahashi H."/>
            <person name="Hubka V."/>
        </authorList>
    </citation>
    <scope>NUCLEOTIDE SEQUENCE</scope>
    <source>
        <strain evidence="10">CBS 733.88</strain>
    </source>
</reference>
<dbReference type="GO" id="GO:0005524">
    <property type="term" value="F:ATP binding"/>
    <property type="evidence" value="ECO:0007669"/>
    <property type="project" value="UniProtKB-KW"/>
</dbReference>
<comment type="catalytic activity">
    <reaction evidence="8">
        <text>L-seryl-[protein] + ATP = O-phospho-L-seryl-[protein] + ADP + H(+)</text>
        <dbReference type="Rhea" id="RHEA:17989"/>
        <dbReference type="Rhea" id="RHEA-COMP:9863"/>
        <dbReference type="Rhea" id="RHEA-COMP:11604"/>
        <dbReference type="ChEBI" id="CHEBI:15378"/>
        <dbReference type="ChEBI" id="CHEBI:29999"/>
        <dbReference type="ChEBI" id="CHEBI:30616"/>
        <dbReference type="ChEBI" id="CHEBI:83421"/>
        <dbReference type="ChEBI" id="CHEBI:456216"/>
        <dbReference type="EC" id="2.7.11.1"/>
    </reaction>
</comment>
<dbReference type="EMBL" id="BROQ01000127">
    <property type="protein sequence ID" value="GKZ25925.1"/>
    <property type="molecule type" value="Genomic_DNA"/>
</dbReference>
<evidence type="ECO:0000256" key="7">
    <source>
        <dbReference type="ARBA" id="ARBA00047899"/>
    </source>
</evidence>
<proteinExistence type="predicted"/>
<dbReference type="GO" id="GO:0005634">
    <property type="term" value="C:nucleus"/>
    <property type="evidence" value="ECO:0007669"/>
    <property type="project" value="TreeGrafter"/>
</dbReference>
<evidence type="ECO:0000313" key="11">
    <source>
        <dbReference type="Proteomes" id="UP001143548"/>
    </source>
</evidence>
<keyword evidence="6" id="KW-0067">ATP-binding</keyword>
<sequence length="386" mass="44065">MRRFERLTQVVEPVEEYRRGGYHPVHLHDIFDQKYEVVGKLAYGQFSTVWLAENKTMTPCHVALKILKADASADSKELAIHRHLAASDFDHPGKAHVIEVLDHFYHTGPNGTHLCLVFPVMISDVQEMIVTWTPHQAGYVQTVSQQTLLGLDFLHKSDIVHCDIQPRNIMVSVTDSINDIDDLLEAPQFSPVRWLEGVTRDDSAPQYLMPSQRRYNSLKDVPYSSLVVKIGDLGGAQRRRWCDERPVIPLSLRAPEIIRGTAWDCTIDIWALGCLIFELATNEPLFPLCTFGIPREEVDKEHLELIDERLSDPAGMARFTIYLAERLPGGFGAENAQRLAMYLLLMLRENREVRPSAEFLLRQLFTEEGTENMVIKLEHVVDLKSR</sequence>
<dbReference type="GO" id="GO:0004674">
    <property type="term" value="F:protein serine/threonine kinase activity"/>
    <property type="evidence" value="ECO:0007669"/>
    <property type="project" value="UniProtKB-KW"/>
</dbReference>
<evidence type="ECO:0000313" key="10">
    <source>
        <dbReference type="EMBL" id="GKZ25925.1"/>
    </source>
</evidence>
<gene>
    <name evidence="10" type="ORF">AbraCBS73388_001736</name>
</gene>
<feature type="domain" description="Protein kinase" evidence="9">
    <location>
        <begin position="35"/>
        <end position="366"/>
    </location>
</feature>
<dbReference type="InterPro" id="IPR051334">
    <property type="entry name" value="SRPK"/>
</dbReference>
<dbReference type="Proteomes" id="UP001143548">
    <property type="component" value="Unassembled WGS sequence"/>
</dbReference>
<evidence type="ECO:0000256" key="6">
    <source>
        <dbReference type="ARBA" id="ARBA00022840"/>
    </source>
</evidence>
<dbReference type="InterPro" id="IPR000719">
    <property type="entry name" value="Prot_kinase_dom"/>
</dbReference>
<dbReference type="InterPro" id="IPR011009">
    <property type="entry name" value="Kinase-like_dom_sf"/>
</dbReference>
<evidence type="ECO:0000256" key="2">
    <source>
        <dbReference type="ARBA" id="ARBA00022527"/>
    </source>
</evidence>
<dbReference type="EC" id="2.7.11.1" evidence="1"/>
<evidence type="ECO:0000259" key="9">
    <source>
        <dbReference type="PROSITE" id="PS50011"/>
    </source>
</evidence>